<dbReference type="AlphaFoldDB" id="A0A6P8GQJ8"/>
<dbReference type="InterPro" id="IPR020454">
    <property type="entry name" value="DAG/PE-bd"/>
</dbReference>
<keyword evidence="10" id="KW-0472">Membrane</keyword>
<dbReference type="PROSITE" id="PS00479">
    <property type="entry name" value="ZF_DAG_PE_1"/>
    <property type="match status" value="1"/>
</dbReference>
<evidence type="ECO:0000313" key="14">
    <source>
        <dbReference type="RefSeq" id="XP_031437687.1"/>
    </source>
</evidence>
<dbReference type="GO" id="GO:0007200">
    <property type="term" value="P:phospholipase C-activating G protein-coupled receptor signaling pathway"/>
    <property type="evidence" value="ECO:0007669"/>
    <property type="project" value="TreeGrafter"/>
</dbReference>
<keyword evidence="9" id="KW-0862">Zinc</keyword>
<dbReference type="RefSeq" id="XP_031437687.1">
    <property type="nucleotide sequence ID" value="XM_031581827.2"/>
</dbReference>
<feature type="domain" description="Phorbol-ester/DAG-type" evidence="12">
    <location>
        <begin position="27"/>
        <end position="77"/>
    </location>
</feature>
<keyword evidence="8" id="KW-0863">Zinc-finger</keyword>
<gene>
    <name evidence="14" type="primary">LOC116223803</name>
</gene>
<evidence type="ECO:0000256" key="3">
    <source>
        <dbReference type="ARBA" id="ARBA00022443"/>
    </source>
</evidence>
<sequence>MESNFSPTSEAALERKAGSQRFSENMPHKFEIRSYKVPTFCNHCSSMLWGFMRQGLQCKACKMNVHKHCENNVAPSCE</sequence>
<dbReference type="PRINTS" id="PR00008">
    <property type="entry name" value="DAGPEDOMAIN"/>
</dbReference>
<dbReference type="InterPro" id="IPR046349">
    <property type="entry name" value="C1-like_sf"/>
</dbReference>
<reference evidence="14" key="1">
    <citation type="submission" date="2025-08" db="UniProtKB">
        <authorList>
            <consortium name="RefSeq"/>
        </authorList>
    </citation>
    <scope>IDENTIFICATION</scope>
</reference>
<proteinExistence type="predicted"/>
<dbReference type="GO" id="GO:0005829">
    <property type="term" value="C:cytosol"/>
    <property type="evidence" value="ECO:0007669"/>
    <property type="project" value="TreeGrafter"/>
</dbReference>
<evidence type="ECO:0000256" key="8">
    <source>
        <dbReference type="ARBA" id="ARBA00022771"/>
    </source>
</evidence>
<dbReference type="Gene3D" id="3.30.60.20">
    <property type="match status" value="1"/>
</dbReference>
<evidence type="ECO:0000256" key="1">
    <source>
        <dbReference type="ARBA" id="ARBA00004278"/>
    </source>
</evidence>
<comment type="subcellular location">
    <subcellularLocation>
        <location evidence="1">Cell membrane</location>
        <location evidence="1">Sarcolemma</location>
        <topology evidence="1">Peripheral membrane protein</topology>
        <orientation evidence="1">Cytoplasmic side</orientation>
    </subcellularLocation>
    <subcellularLocation>
        <location evidence="2">Cytoplasm</location>
    </subcellularLocation>
</comment>
<keyword evidence="7" id="KW-0677">Repeat</keyword>
<evidence type="ECO:0000256" key="2">
    <source>
        <dbReference type="ARBA" id="ARBA00004496"/>
    </source>
</evidence>
<dbReference type="PANTHER" id="PTHR22968:SF26">
    <property type="entry name" value="SERINE_THREONINE-PROTEIN KINASE D3"/>
    <property type="match status" value="1"/>
</dbReference>
<evidence type="ECO:0000256" key="5">
    <source>
        <dbReference type="ARBA" id="ARBA00022490"/>
    </source>
</evidence>
<evidence type="ECO:0000256" key="11">
    <source>
        <dbReference type="SAM" id="MobiDB-lite"/>
    </source>
</evidence>
<dbReference type="KEGG" id="char:116223803"/>
<dbReference type="InterPro" id="IPR002219">
    <property type="entry name" value="PKC_DAG/PE"/>
</dbReference>
<evidence type="ECO:0000256" key="7">
    <source>
        <dbReference type="ARBA" id="ARBA00022737"/>
    </source>
</evidence>
<evidence type="ECO:0000256" key="10">
    <source>
        <dbReference type="ARBA" id="ARBA00023136"/>
    </source>
</evidence>
<organism evidence="13 14">
    <name type="scientific">Clupea harengus</name>
    <name type="common">Atlantic herring</name>
    <dbReference type="NCBI Taxonomy" id="7950"/>
    <lineage>
        <taxon>Eukaryota</taxon>
        <taxon>Metazoa</taxon>
        <taxon>Chordata</taxon>
        <taxon>Craniata</taxon>
        <taxon>Vertebrata</taxon>
        <taxon>Euteleostomi</taxon>
        <taxon>Actinopterygii</taxon>
        <taxon>Neopterygii</taxon>
        <taxon>Teleostei</taxon>
        <taxon>Clupei</taxon>
        <taxon>Clupeiformes</taxon>
        <taxon>Clupeoidei</taxon>
        <taxon>Clupeidae</taxon>
        <taxon>Clupea</taxon>
    </lineage>
</organism>
<dbReference type="GO" id="GO:0004674">
    <property type="term" value="F:protein serine/threonine kinase activity"/>
    <property type="evidence" value="ECO:0007669"/>
    <property type="project" value="UniProtKB-KW"/>
</dbReference>
<evidence type="ECO:0000256" key="4">
    <source>
        <dbReference type="ARBA" id="ARBA00022475"/>
    </source>
</evidence>
<evidence type="ECO:0000313" key="13">
    <source>
        <dbReference type="Proteomes" id="UP000515152"/>
    </source>
</evidence>
<evidence type="ECO:0000259" key="12">
    <source>
        <dbReference type="PROSITE" id="PS50081"/>
    </source>
</evidence>
<evidence type="ECO:0000256" key="9">
    <source>
        <dbReference type="ARBA" id="ARBA00022833"/>
    </source>
</evidence>
<dbReference type="SUPFAM" id="SSF57889">
    <property type="entry name" value="Cysteine-rich domain"/>
    <property type="match status" value="1"/>
</dbReference>
<keyword evidence="4" id="KW-1003">Cell membrane</keyword>
<accession>A0A6P8GQJ8</accession>
<name>A0A6P8GQJ8_CLUHA</name>
<evidence type="ECO:0000256" key="6">
    <source>
        <dbReference type="ARBA" id="ARBA00022723"/>
    </source>
</evidence>
<dbReference type="SMART" id="SM00109">
    <property type="entry name" value="C1"/>
    <property type="match status" value="1"/>
</dbReference>
<feature type="region of interest" description="Disordered" evidence="11">
    <location>
        <begin position="1"/>
        <end position="20"/>
    </location>
</feature>
<dbReference type="Proteomes" id="UP000515152">
    <property type="component" value="Chromosome 2"/>
</dbReference>
<dbReference type="GO" id="GO:0035556">
    <property type="term" value="P:intracellular signal transduction"/>
    <property type="evidence" value="ECO:0007669"/>
    <property type="project" value="TreeGrafter"/>
</dbReference>
<keyword evidence="3" id="KW-0728">SH3 domain</keyword>
<dbReference type="Pfam" id="PF00130">
    <property type="entry name" value="C1_1"/>
    <property type="match status" value="1"/>
</dbReference>
<dbReference type="GeneID" id="116223803"/>
<dbReference type="OrthoDB" id="63267at2759"/>
<dbReference type="GO" id="GO:0008270">
    <property type="term" value="F:zinc ion binding"/>
    <property type="evidence" value="ECO:0007669"/>
    <property type="project" value="UniProtKB-KW"/>
</dbReference>
<dbReference type="PANTHER" id="PTHR22968">
    <property type="entry name" value="PROTEIN KINASE C, MU"/>
    <property type="match status" value="1"/>
</dbReference>
<dbReference type="FunFam" id="3.30.60.20:FF:000022">
    <property type="entry name" value="SH3 and cysteine-rich domain-containing protein 3 isoform 2"/>
    <property type="match status" value="1"/>
</dbReference>
<keyword evidence="5" id="KW-0963">Cytoplasm</keyword>
<dbReference type="PROSITE" id="PS50081">
    <property type="entry name" value="ZF_DAG_PE_2"/>
    <property type="match status" value="1"/>
</dbReference>
<dbReference type="GO" id="GO:0042383">
    <property type="term" value="C:sarcolemma"/>
    <property type="evidence" value="ECO:0007669"/>
    <property type="project" value="UniProtKB-SubCell"/>
</dbReference>
<protein>
    <submittedName>
        <fullName evidence="14">Protein kinase C epsilon type-like</fullName>
    </submittedName>
</protein>
<keyword evidence="6" id="KW-0479">Metal-binding</keyword>
<keyword evidence="13" id="KW-1185">Reference proteome</keyword>